<dbReference type="EnsemblProtists" id="EOD38527">
    <property type="protein sequence ID" value="EOD38527"/>
    <property type="gene ID" value="EMIHUDRAFT_251777"/>
</dbReference>
<evidence type="ECO:0000256" key="1">
    <source>
        <dbReference type="PROSITE-ProRule" id="PRU00076"/>
    </source>
</evidence>
<dbReference type="RefSeq" id="XP_005791199.1">
    <property type="nucleotide sequence ID" value="XM_005791142.1"/>
</dbReference>
<feature type="disulfide bond" evidence="1">
    <location>
        <begin position="38"/>
        <end position="47"/>
    </location>
</feature>
<dbReference type="PROSITE" id="PS50026">
    <property type="entry name" value="EGF_3"/>
    <property type="match status" value="1"/>
</dbReference>
<dbReference type="InterPro" id="IPR000742">
    <property type="entry name" value="EGF"/>
</dbReference>
<reference evidence="4" key="1">
    <citation type="journal article" date="2013" name="Nature">
        <title>Pan genome of the phytoplankton Emiliania underpins its global distribution.</title>
        <authorList>
            <person name="Read B.A."/>
            <person name="Kegel J."/>
            <person name="Klute M.J."/>
            <person name="Kuo A."/>
            <person name="Lefebvre S.C."/>
            <person name="Maumus F."/>
            <person name="Mayer C."/>
            <person name="Miller J."/>
            <person name="Monier A."/>
            <person name="Salamov A."/>
            <person name="Young J."/>
            <person name="Aguilar M."/>
            <person name="Claverie J.M."/>
            <person name="Frickenhaus S."/>
            <person name="Gonzalez K."/>
            <person name="Herman E.K."/>
            <person name="Lin Y.C."/>
            <person name="Napier J."/>
            <person name="Ogata H."/>
            <person name="Sarno A.F."/>
            <person name="Shmutz J."/>
            <person name="Schroeder D."/>
            <person name="de Vargas C."/>
            <person name="Verret F."/>
            <person name="von Dassow P."/>
            <person name="Valentin K."/>
            <person name="Van de Peer Y."/>
            <person name="Wheeler G."/>
            <person name="Dacks J.B."/>
            <person name="Delwiche C.F."/>
            <person name="Dyhrman S.T."/>
            <person name="Glockner G."/>
            <person name="John U."/>
            <person name="Richards T."/>
            <person name="Worden A.Z."/>
            <person name="Zhang X."/>
            <person name="Grigoriev I.V."/>
            <person name="Allen A.E."/>
            <person name="Bidle K."/>
            <person name="Borodovsky M."/>
            <person name="Bowler C."/>
            <person name="Brownlee C."/>
            <person name="Cock J.M."/>
            <person name="Elias M."/>
            <person name="Gladyshev V.N."/>
            <person name="Groth M."/>
            <person name="Guda C."/>
            <person name="Hadaegh A."/>
            <person name="Iglesias-Rodriguez M.D."/>
            <person name="Jenkins J."/>
            <person name="Jones B.M."/>
            <person name="Lawson T."/>
            <person name="Leese F."/>
            <person name="Lindquist E."/>
            <person name="Lobanov A."/>
            <person name="Lomsadze A."/>
            <person name="Malik S.B."/>
            <person name="Marsh M.E."/>
            <person name="Mackinder L."/>
            <person name="Mock T."/>
            <person name="Mueller-Roeber B."/>
            <person name="Pagarete A."/>
            <person name="Parker M."/>
            <person name="Probert I."/>
            <person name="Quesneville H."/>
            <person name="Raines C."/>
            <person name="Rensing S.A."/>
            <person name="Riano-Pachon D.M."/>
            <person name="Richier S."/>
            <person name="Rokitta S."/>
            <person name="Shiraiwa Y."/>
            <person name="Soanes D.M."/>
            <person name="van der Giezen M."/>
            <person name="Wahlund T.M."/>
            <person name="Williams B."/>
            <person name="Wilson W."/>
            <person name="Wolfe G."/>
            <person name="Wurch L.L."/>
        </authorList>
    </citation>
    <scope>NUCLEOTIDE SEQUENCE</scope>
</reference>
<dbReference type="HOGENOM" id="CLU_1996874_0_0_1"/>
<keyword evidence="1" id="KW-0245">EGF-like domain</keyword>
<dbReference type="GeneID" id="17284041"/>
<name>A0A0D3KSN5_EMIH1</name>
<dbReference type="PROSITE" id="PS01186">
    <property type="entry name" value="EGF_2"/>
    <property type="match status" value="1"/>
</dbReference>
<keyword evidence="1" id="KW-1015">Disulfide bond</keyword>
<dbReference type="PROSITE" id="PS00022">
    <property type="entry name" value="EGF_1"/>
    <property type="match status" value="1"/>
</dbReference>
<evidence type="ECO:0000313" key="4">
    <source>
        <dbReference type="Proteomes" id="UP000013827"/>
    </source>
</evidence>
<dbReference type="AlphaFoldDB" id="A0A0D3KSN5"/>
<dbReference type="EnsemblProtists" id="EOD38770">
    <property type="protein sequence ID" value="EOD38770"/>
    <property type="gene ID" value="EMIHUDRAFT_224178"/>
</dbReference>
<sequence length="125" mass="13720">MVKRLRIHHRLNVTVVAQDTRGCGVHGTCDEWRSRCDCPIGFTGEACQIATLPACQLGNHLLPIRSWILLALFRLHRGGKAKEVSDRGIGPDLASFEPHCVHLPPSLSLKNFLTVPAVFTNLACA</sequence>
<comment type="caution">
    <text evidence="1">Lacks conserved residue(s) required for the propagation of feature annotation.</text>
</comment>
<reference evidence="3" key="2">
    <citation type="submission" date="2024-10" db="UniProtKB">
        <authorList>
            <consortium name="EnsemblProtists"/>
        </authorList>
    </citation>
    <scope>IDENTIFICATION</scope>
</reference>
<dbReference type="RefSeq" id="XP_005790956.1">
    <property type="nucleotide sequence ID" value="XM_005790899.1"/>
</dbReference>
<proteinExistence type="predicted"/>
<dbReference type="SUPFAM" id="SSF57196">
    <property type="entry name" value="EGF/Laminin"/>
    <property type="match status" value="1"/>
</dbReference>
<organism evidence="3 4">
    <name type="scientific">Emiliania huxleyi (strain CCMP1516)</name>
    <dbReference type="NCBI Taxonomy" id="280463"/>
    <lineage>
        <taxon>Eukaryota</taxon>
        <taxon>Haptista</taxon>
        <taxon>Haptophyta</taxon>
        <taxon>Prymnesiophyceae</taxon>
        <taxon>Isochrysidales</taxon>
        <taxon>Noelaerhabdaceae</taxon>
        <taxon>Emiliania</taxon>
    </lineage>
</organism>
<evidence type="ECO:0000259" key="2">
    <source>
        <dbReference type="PROSITE" id="PS50026"/>
    </source>
</evidence>
<protein>
    <recommendedName>
        <fullName evidence="2">EGF-like domain-containing protein</fullName>
    </recommendedName>
</protein>
<feature type="domain" description="EGF-like" evidence="2">
    <location>
        <begin position="12"/>
        <end position="48"/>
    </location>
</feature>
<evidence type="ECO:0000313" key="3">
    <source>
        <dbReference type="EnsemblProtists" id="EOD38770"/>
    </source>
</evidence>
<dbReference type="KEGG" id="ehx:EMIHUDRAFT_251777"/>
<dbReference type="Proteomes" id="UP000013827">
    <property type="component" value="Unassembled WGS sequence"/>
</dbReference>
<dbReference type="KEGG" id="ehx:EMIHUDRAFT_224178"/>
<dbReference type="GeneID" id="17283801"/>
<accession>A0A0D3KSN5</accession>
<dbReference type="PaxDb" id="2903-EOD38527"/>
<keyword evidence="4" id="KW-1185">Reference proteome</keyword>